<dbReference type="BioCyc" id="PMAR59922:G1G80-1100-MONOMER"/>
<feature type="compositionally biased region" description="Polar residues" evidence="1">
    <location>
        <begin position="118"/>
        <end position="130"/>
    </location>
</feature>
<organism evidence="2 3">
    <name type="scientific">Prochlorococcus marinus (strain MIT 9303)</name>
    <dbReference type="NCBI Taxonomy" id="59922"/>
    <lineage>
        <taxon>Bacteria</taxon>
        <taxon>Bacillati</taxon>
        <taxon>Cyanobacteriota</taxon>
        <taxon>Cyanophyceae</taxon>
        <taxon>Synechococcales</taxon>
        <taxon>Prochlorococcaceae</taxon>
        <taxon>Prochlorococcus</taxon>
    </lineage>
</organism>
<dbReference type="Proteomes" id="UP000002274">
    <property type="component" value="Chromosome"/>
</dbReference>
<name>A2C954_PROM3</name>
<dbReference type="AlphaFoldDB" id="A2C954"/>
<dbReference type="HOGENOM" id="CLU_109348_0_0_3"/>
<proteinExistence type="predicted"/>
<evidence type="ECO:0000313" key="2">
    <source>
        <dbReference type="EMBL" id="ABM78014.1"/>
    </source>
</evidence>
<evidence type="ECO:0000313" key="3">
    <source>
        <dbReference type="Proteomes" id="UP000002274"/>
    </source>
</evidence>
<sequence length="220" mass="23160">MARSTPSIAISPFRIKRKLIDDSDMRIVHQSAAGLILLASSTLIFTPKAEANAYRCFDRQSGEQVAISDIDITTPSVSCLPSNGTTTPLSNESESEPETVPPSTGSTVAPYDDEDESGSGQPFQAPSDTTLDPLAARRAINLARGTAVSLNGGLSQYRPSTCMFASAMGNPCITRSDSQGIEFTIPGGPPGWEQNDAEPSVVTVVVIAPDGRSVLESNNN</sequence>
<protein>
    <submittedName>
        <fullName evidence="2">Uncharacterized protein</fullName>
    </submittedName>
</protein>
<gene>
    <name evidence="2" type="ordered locus">P9303_12671</name>
</gene>
<accession>A2C954</accession>
<dbReference type="KEGG" id="pmf:P9303_12671"/>
<reference evidence="2 3" key="1">
    <citation type="journal article" date="2007" name="PLoS Genet.">
        <title>Patterns and implications of gene gain and loss in the evolution of Prochlorococcus.</title>
        <authorList>
            <person name="Kettler G.C."/>
            <person name="Martiny A.C."/>
            <person name="Huang K."/>
            <person name="Zucker J."/>
            <person name="Coleman M.L."/>
            <person name="Rodrigue S."/>
            <person name="Chen F."/>
            <person name="Lapidus A."/>
            <person name="Ferriera S."/>
            <person name="Johnson J."/>
            <person name="Steglich C."/>
            <person name="Church G.M."/>
            <person name="Richardson P."/>
            <person name="Chisholm S.W."/>
        </authorList>
    </citation>
    <scope>NUCLEOTIDE SEQUENCE [LARGE SCALE GENOMIC DNA]</scope>
    <source>
        <strain evidence="2 3">MIT 9303</strain>
    </source>
</reference>
<dbReference type="RefSeq" id="WP_011825912.1">
    <property type="nucleotide sequence ID" value="NC_008820.1"/>
</dbReference>
<dbReference type="EMBL" id="CP000554">
    <property type="protein sequence ID" value="ABM78014.1"/>
    <property type="molecule type" value="Genomic_DNA"/>
</dbReference>
<evidence type="ECO:0000256" key="1">
    <source>
        <dbReference type="SAM" id="MobiDB-lite"/>
    </source>
</evidence>
<feature type="region of interest" description="Disordered" evidence="1">
    <location>
        <begin position="77"/>
        <end position="130"/>
    </location>
</feature>
<feature type="compositionally biased region" description="Polar residues" evidence="1">
    <location>
        <begin position="77"/>
        <end position="91"/>
    </location>
</feature>